<dbReference type="EMBL" id="JAXQNO010000009">
    <property type="protein sequence ID" value="KAK4791714.1"/>
    <property type="molecule type" value="Genomic_DNA"/>
</dbReference>
<keyword evidence="1" id="KW-0812">Transmembrane</keyword>
<dbReference type="Proteomes" id="UP001346149">
    <property type="component" value="Unassembled WGS sequence"/>
</dbReference>
<keyword evidence="1" id="KW-1133">Transmembrane helix</keyword>
<protein>
    <submittedName>
        <fullName evidence="2">Uncharacterized protein</fullName>
    </submittedName>
</protein>
<comment type="caution">
    <text evidence="2">The sequence shown here is derived from an EMBL/GenBank/DDBJ whole genome shotgun (WGS) entry which is preliminary data.</text>
</comment>
<gene>
    <name evidence="2" type="ORF">SAY86_032127</name>
</gene>
<evidence type="ECO:0000313" key="2">
    <source>
        <dbReference type="EMBL" id="KAK4791714.1"/>
    </source>
</evidence>
<keyword evidence="3" id="KW-1185">Reference proteome</keyword>
<sequence>MLCLQLWHRIILFYFIFSYWVWYSAAHLTSNAGDPFEDKIKISWKGLLRNSSILEAHECSSSSSFSSVTSAYDTCTSISTYIYKEQRFPSIQHAKWLFSFAFSFAPVSSPLAFLNSTNCSKFWSFLKFTPNYEFSHSFFKPQRVSE</sequence>
<name>A0AAN7LVA3_TRANT</name>
<accession>A0AAN7LVA3</accession>
<organism evidence="2 3">
    <name type="scientific">Trapa natans</name>
    <name type="common">Water chestnut</name>
    <dbReference type="NCBI Taxonomy" id="22666"/>
    <lineage>
        <taxon>Eukaryota</taxon>
        <taxon>Viridiplantae</taxon>
        <taxon>Streptophyta</taxon>
        <taxon>Embryophyta</taxon>
        <taxon>Tracheophyta</taxon>
        <taxon>Spermatophyta</taxon>
        <taxon>Magnoliopsida</taxon>
        <taxon>eudicotyledons</taxon>
        <taxon>Gunneridae</taxon>
        <taxon>Pentapetalae</taxon>
        <taxon>rosids</taxon>
        <taxon>malvids</taxon>
        <taxon>Myrtales</taxon>
        <taxon>Lythraceae</taxon>
        <taxon>Trapa</taxon>
    </lineage>
</organism>
<keyword evidence="1" id="KW-0472">Membrane</keyword>
<evidence type="ECO:0000256" key="1">
    <source>
        <dbReference type="SAM" id="Phobius"/>
    </source>
</evidence>
<feature type="transmembrane region" description="Helical" evidence="1">
    <location>
        <begin position="6"/>
        <end position="23"/>
    </location>
</feature>
<proteinExistence type="predicted"/>
<dbReference type="AlphaFoldDB" id="A0AAN7LVA3"/>
<reference evidence="2 3" key="1">
    <citation type="journal article" date="2023" name="Hortic Res">
        <title>Pangenome of water caltrop reveals structural variations and asymmetric subgenome divergence after allopolyploidization.</title>
        <authorList>
            <person name="Zhang X."/>
            <person name="Chen Y."/>
            <person name="Wang L."/>
            <person name="Yuan Y."/>
            <person name="Fang M."/>
            <person name="Shi L."/>
            <person name="Lu R."/>
            <person name="Comes H.P."/>
            <person name="Ma Y."/>
            <person name="Chen Y."/>
            <person name="Huang G."/>
            <person name="Zhou Y."/>
            <person name="Zheng Z."/>
            <person name="Qiu Y."/>
        </authorList>
    </citation>
    <scope>NUCLEOTIDE SEQUENCE [LARGE SCALE GENOMIC DNA]</scope>
    <source>
        <strain evidence="2">F231</strain>
    </source>
</reference>
<evidence type="ECO:0000313" key="3">
    <source>
        <dbReference type="Proteomes" id="UP001346149"/>
    </source>
</evidence>